<dbReference type="Gene3D" id="3.10.450.50">
    <property type="match status" value="1"/>
</dbReference>
<keyword evidence="3" id="KW-1185">Reference proteome</keyword>
<dbReference type="RefSeq" id="WP_345495461.1">
    <property type="nucleotide sequence ID" value="NZ_BAABJM010000002.1"/>
</dbReference>
<comment type="caution">
    <text evidence="2">The sequence shown here is derived from an EMBL/GenBank/DDBJ whole genome shotgun (WGS) entry which is preliminary data.</text>
</comment>
<reference evidence="3" key="1">
    <citation type="journal article" date="2019" name="Int. J. Syst. Evol. Microbiol.">
        <title>The Global Catalogue of Microorganisms (GCM) 10K type strain sequencing project: providing services to taxonomists for standard genome sequencing and annotation.</title>
        <authorList>
            <consortium name="The Broad Institute Genomics Platform"/>
            <consortium name="The Broad Institute Genome Sequencing Center for Infectious Disease"/>
            <person name="Wu L."/>
            <person name="Ma J."/>
        </authorList>
    </citation>
    <scope>NUCLEOTIDE SEQUENCE [LARGE SCALE GENOMIC DNA]</scope>
    <source>
        <strain evidence="3">JCM 18298</strain>
    </source>
</reference>
<dbReference type="InterPro" id="IPR032710">
    <property type="entry name" value="NTF2-like_dom_sf"/>
</dbReference>
<organism evidence="2 3">
    <name type="scientific">Nocardia callitridis</name>
    <dbReference type="NCBI Taxonomy" id="648753"/>
    <lineage>
        <taxon>Bacteria</taxon>
        <taxon>Bacillati</taxon>
        <taxon>Actinomycetota</taxon>
        <taxon>Actinomycetes</taxon>
        <taxon>Mycobacteriales</taxon>
        <taxon>Nocardiaceae</taxon>
        <taxon>Nocardia</taxon>
    </lineage>
</organism>
<evidence type="ECO:0000259" key="1">
    <source>
        <dbReference type="Pfam" id="PF13577"/>
    </source>
</evidence>
<dbReference type="Proteomes" id="UP001500603">
    <property type="component" value="Unassembled WGS sequence"/>
</dbReference>
<dbReference type="InterPro" id="IPR037401">
    <property type="entry name" value="SnoaL-like"/>
</dbReference>
<feature type="domain" description="SnoaL-like" evidence="1">
    <location>
        <begin position="14"/>
        <end position="137"/>
    </location>
</feature>
<evidence type="ECO:0000313" key="3">
    <source>
        <dbReference type="Proteomes" id="UP001500603"/>
    </source>
</evidence>
<sequence>MNTIAPLPDPVTVAAVHQLYGAQSQCIDNGHAVEWAATFTVDGEFHSPSYPDPVAGRAALIDFARGFYTAARAANEVHRHVVTNIAVRQSDSTSLEVSAYLQILATPLGGPSRLVRMTTLDDQLAHIDGAWLIARRRVARDDAPQP</sequence>
<dbReference type="EMBL" id="BAABJM010000002">
    <property type="protein sequence ID" value="GAA5052441.1"/>
    <property type="molecule type" value="Genomic_DNA"/>
</dbReference>
<protein>
    <recommendedName>
        <fullName evidence="1">SnoaL-like domain-containing protein</fullName>
    </recommendedName>
</protein>
<name>A0ABP9K9V3_9NOCA</name>
<proteinExistence type="predicted"/>
<dbReference type="Pfam" id="PF13577">
    <property type="entry name" value="SnoaL_4"/>
    <property type="match status" value="1"/>
</dbReference>
<accession>A0ABP9K9V3</accession>
<evidence type="ECO:0000313" key="2">
    <source>
        <dbReference type="EMBL" id="GAA5052441.1"/>
    </source>
</evidence>
<dbReference type="CDD" id="cd00531">
    <property type="entry name" value="NTF2_like"/>
    <property type="match status" value="1"/>
</dbReference>
<dbReference type="SUPFAM" id="SSF54427">
    <property type="entry name" value="NTF2-like"/>
    <property type="match status" value="1"/>
</dbReference>
<gene>
    <name evidence="2" type="ORF">GCM10023318_25070</name>
</gene>